<dbReference type="GO" id="GO:0016740">
    <property type="term" value="F:transferase activity"/>
    <property type="evidence" value="ECO:0007669"/>
    <property type="project" value="UniProtKB-KW"/>
</dbReference>
<keyword evidence="13" id="KW-1185">Reference proteome</keyword>
<dbReference type="Proteomes" id="UP001058533">
    <property type="component" value="Chromosome"/>
</dbReference>
<protein>
    <recommendedName>
        <fullName evidence="3 11">FAD:protein FMN transferase</fullName>
        <ecNumber evidence="2 11">2.7.1.180</ecNumber>
    </recommendedName>
    <alternativeName>
        <fullName evidence="9 11">Flavin transferase</fullName>
    </alternativeName>
</protein>
<evidence type="ECO:0000256" key="4">
    <source>
        <dbReference type="ARBA" id="ARBA00022630"/>
    </source>
</evidence>
<dbReference type="Pfam" id="PF02424">
    <property type="entry name" value="ApbE"/>
    <property type="match status" value="1"/>
</dbReference>
<keyword evidence="7 11" id="KW-0274">FAD</keyword>
<dbReference type="EC" id="2.7.1.180" evidence="2 11"/>
<evidence type="ECO:0000256" key="1">
    <source>
        <dbReference type="ARBA" id="ARBA00001946"/>
    </source>
</evidence>
<evidence type="ECO:0000256" key="8">
    <source>
        <dbReference type="ARBA" id="ARBA00022842"/>
    </source>
</evidence>
<evidence type="ECO:0000256" key="5">
    <source>
        <dbReference type="ARBA" id="ARBA00022679"/>
    </source>
</evidence>
<gene>
    <name evidence="12" type="ORF">NMP03_12780</name>
</gene>
<evidence type="ECO:0000256" key="7">
    <source>
        <dbReference type="ARBA" id="ARBA00022827"/>
    </source>
</evidence>
<keyword evidence="4 11" id="KW-0285">Flavoprotein</keyword>
<dbReference type="EMBL" id="CP101740">
    <property type="protein sequence ID" value="UUL82051.1"/>
    <property type="molecule type" value="Genomic_DNA"/>
</dbReference>
<evidence type="ECO:0000256" key="2">
    <source>
        <dbReference type="ARBA" id="ARBA00011955"/>
    </source>
</evidence>
<comment type="cofactor">
    <cofactor evidence="1">
        <name>Mg(2+)</name>
        <dbReference type="ChEBI" id="CHEBI:18420"/>
    </cofactor>
</comment>
<name>A0ABY5LBJ5_9SPHN</name>
<evidence type="ECO:0000256" key="6">
    <source>
        <dbReference type="ARBA" id="ARBA00022723"/>
    </source>
</evidence>
<dbReference type="InterPro" id="IPR024932">
    <property type="entry name" value="ApbE"/>
</dbReference>
<accession>A0ABY5LBJ5</accession>
<evidence type="ECO:0000256" key="11">
    <source>
        <dbReference type="PIRNR" id="PIRNR006268"/>
    </source>
</evidence>
<sequence>MHVALPALVAPEAFARRDAAARIARFGGEAMGTSWSALVVAPPPGLEAELWRTIDAVIASMSQWRPDSALSAFNRAPIGEWWALPADLAEVLATAVAIGGASDGAFDPACGALADLWGFGPPGPRTSVPSPREVTDALARSGTRHLELDARRARRHARIALDLSGIAKGHAVDRLAATCRAAGAQDFLVEIGGEYAGGGIRPDGQPWWVAVEAPPGLAANLRIGLHDLAVATSGDYRRFVAQDGHRFGHSIDPRTGWPIDNGIVSATVVAADCMSADGWATALTVLGGDAAMATAERNGVAAQLRAGDGREWITPALAAMLS</sequence>
<dbReference type="RefSeq" id="WP_256505822.1">
    <property type="nucleotide sequence ID" value="NZ_CP101740.1"/>
</dbReference>
<keyword evidence="6 11" id="KW-0479">Metal-binding</keyword>
<dbReference type="InterPro" id="IPR003374">
    <property type="entry name" value="ApbE-like_sf"/>
</dbReference>
<keyword evidence="5 11" id="KW-0808">Transferase</keyword>
<reference evidence="12" key="1">
    <citation type="submission" date="2022-07" db="EMBL/GenBank/DDBJ databases">
        <title>Sphingomonas sp. nov., a novel bacterium isolated from the north slope of the Mount Everest.</title>
        <authorList>
            <person name="Cui X."/>
            <person name="Liu Y."/>
        </authorList>
    </citation>
    <scope>NUCLEOTIDE SEQUENCE</scope>
    <source>
        <strain evidence="12">S5-59</strain>
    </source>
</reference>
<evidence type="ECO:0000256" key="3">
    <source>
        <dbReference type="ARBA" id="ARBA00016337"/>
    </source>
</evidence>
<proteinExistence type="inferred from homology"/>
<organism evidence="12 13">
    <name type="scientific">Sphingomonas qomolangmaensis</name>
    <dbReference type="NCBI Taxonomy" id="2918765"/>
    <lineage>
        <taxon>Bacteria</taxon>
        <taxon>Pseudomonadati</taxon>
        <taxon>Pseudomonadota</taxon>
        <taxon>Alphaproteobacteria</taxon>
        <taxon>Sphingomonadales</taxon>
        <taxon>Sphingomonadaceae</taxon>
        <taxon>Sphingomonas</taxon>
    </lineage>
</organism>
<dbReference type="Gene3D" id="3.10.520.10">
    <property type="entry name" value="ApbE-like domains"/>
    <property type="match status" value="1"/>
</dbReference>
<dbReference type="PANTHER" id="PTHR30040">
    <property type="entry name" value="THIAMINE BIOSYNTHESIS LIPOPROTEIN APBE"/>
    <property type="match status" value="1"/>
</dbReference>
<evidence type="ECO:0000313" key="13">
    <source>
        <dbReference type="Proteomes" id="UP001058533"/>
    </source>
</evidence>
<dbReference type="SUPFAM" id="SSF143631">
    <property type="entry name" value="ApbE-like"/>
    <property type="match status" value="1"/>
</dbReference>
<evidence type="ECO:0000313" key="12">
    <source>
        <dbReference type="EMBL" id="UUL82051.1"/>
    </source>
</evidence>
<dbReference type="PANTHER" id="PTHR30040:SF2">
    <property type="entry name" value="FAD:PROTEIN FMN TRANSFERASE"/>
    <property type="match status" value="1"/>
</dbReference>
<keyword evidence="8 11" id="KW-0460">Magnesium</keyword>
<comment type="similarity">
    <text evidence="11">Belongs to the ApbE family.</text>
</comment>
<evidence type="ECO:0000256" key="10">
    <source>
        <dbReference type="ARBA" id="ARBA00048540"/>
    </source>
</evidence>
<dbReference type="PIRSF" id="PIRSF006268">
    <property type="entry name" value="ApbE"/>
    <property type="match status" value="1"/>
</dbReference>
<evidence type="ECO:0000256" key="9">
    <source>
        <dbReference type="ARBA" id="ARBA00031306"/>
    </source>
</evidence>
<comment type="catalytic activity">
    <reaction evidence="10 11">
        <text>L-threonyl-[protein] + FAD = FMN-L-threonyl-[protein] + AMP + H(+)</text>
        <dbReference type="Rhea" id="RHEA:36847"/>
        <dbReference type="Rhea" id="RHEA-COMP:11060"/>
        <dbReference type="Rhea" id="RHEA-COMP:11061"/>
        <dbReference type="ChEBI" id="CHEBI:15378"/>
        <dbReference type="ChEBI" id="CHEBI:30013"/>
        <dbReference type="ChEBI" id="CHEBI:57692"/>
        <dbReference type="ChEBI" id="CHEBI:74257"/>
        <dbReference type="ChEBI" id="CHEBI:456215"/>
        <dbReference type="EC" id="2.7.1.180"/>
    </reaction>
</comment>